<dbReference type="GO" id="GO:0003700">
    <property type="term" value="F:DNA-binding transcription factor activity"/>
    <property type="evidence" value="ECO:0007669"/>
    <property type="project" value="InterPro"/>
</dbReference>
<keyword evidence="3" id="KW-0804">Transcription</keyword>
<organism evidence="5 6">
    <name type="scientific">Cohnella zeiphila</name>
    <dbReference type="NCBI Taxonomy" id="2761120"/>
    <lineage>
        <taxon>Bacteria</taxon>
        <taxon>Bacillati</taxon>
        <taxon>Bacillota</taxon>
        <taxon>Bacilli</taxon>
        <taxon>Bacillales</taxon>
        <taxon>Paenibacillaceae</taxon>
        <taxon>Cohnella</taxon>
    </lineage>
</organism>
<accession>A0A7X0SNX1</accession>
<evidence type="ECO:0000313" key="5">
    <source>
        <dbReference type="EMBL" id="MBB6732180.1"/>
    </source>
</evidence>
<dbReference type="InterPro" id="IPR009057">
    <property type="entry name" value="Homeodomain-like_sf"/>
</dbReference>
<dbReference type="Pfam" id="PF02311">
    <property type="entry name" value="AraC_binding"/>
    <property type="match status" value="1"/>
</dbReference>
<reference evidence="5 6" key="1">
    <citation type="submission" date="2020-08" db="EMBL/GenBank/DDBJ databases">
        <title>Cohnella phylogeny.</title>
        <authorList>
            <person name="Dunlap C."/>
        </authorList>
    </citation>
    <scope>NUCLEOTIDE SEQUENCE [LARGE SCALE GENOMIC DNA]</scope>
    <source>
        <strain evidence="5 6">CBP 2801</strain>
    </source>
</reference>
<dbReference type="Proteomes" id="UP000564644">
    <property type="component" value="Unassembled WGS sequence"/>
</dbReference>
<evidence type="ECO:0000313" key="6">
    <source>
        <dbReference type="Proteomes" id="UP000564644"/>
    </source>
</evidence>
<evidence type="ECO:0000256" key="1">
    <source>
        <dbReference type="ARBA" id="ARBA00023015"/>
    </source>
</evidence>
<keyword evidence="6" id="KW-1185">Reference proteome</keyword>
<dbReference type="Gene3D" id="1.10.10.60">
    <property type="entry name" value="Homeodomain-like"/>
    <property type="match status" value="1"/>
</dbReference>
<evidence type="ECO:0000256" key="2">
    <source>
        <dbReference type="ARBA" id="ARBA00023125"/>
    </source>
</evidence>
<dbReference type="SUPFAM" id="SSF51215">
    <property type="entry name" value="Regulatory protein AraC"/>
    <property type="match status" value="1"/>
</dbReference>
<dbReference type="PANTHER" id="PTHR46796:SF2">
    <property type="entry name" value="TRANSCRIPTIONAL REGULATORY PROTEIN"/>
    <property type="match status" value="1"/>
</dbReference>
<dbReference type="SMART" id="SM00342">
    <property type="entry name" value="HTH_ARAC"/>
    <property type="match status" value="1"/>
</dbReference>
<dbReference type="InterPro" id="IPR003313">
    <property type="entry name" value="AraC-bd"/>
</dbReference>
<feature type="domain" description="HTH araC/xylS-type" evidence="4">
    <location>
        <begin position="193"/>
        <end position="291"/>
    </location>
</feature>
<dbReference type="PANTHER" id="PTHR46796">
    <property type="entry name" value="HTH-TYPE TRANSCRIPTIONAL ACTIVATOR RHAS-RELATED"/>
    <property type="match status" value="1"/>
</dbReference>
<name>A0A7X0SNX1_9BACL</name>
<sequence length="295" mass="33957">MNIGWETLNPVVSYANRLVCDPGFSFGPRVIRDHQFIYVAAGRGRSDIGGRRYAAEEGDLFYYGPDVKHRFEADETEPFILYGLHFAPIGDLPAAGAVPYRQPVDVSWGEPEAANESGLQLGDGAYPFQVPERTRLRPSFAEPFFAAAARHYRTADALHHLRNRALLIRFLTELYDWVCRENEQNDPAAPLLESVRTQLRERAAEPYRREWLKEWTHYHENHAAALFSRLYGQSPHDYFLDCKLELAKTLLLADGLGVEQTARRLHFGSIHHFTRLFKRRIGCPPSLFRRMDRMV</sequence>
<evidence type="ECO:0000259" key="4">
    <source>
        <dbReference type="PROSITE" id="PS01124"/>
    </source>
</evidence>
<dbReference type="RefSeq" id="WP_185129854.1">
    <property type="nucleotide sequence ID" value="NZ_JACJVO010000018.1"/>
</dbReference>
<dbReference type="InterPro" id="IPR014710">
    <property type="entry name" value="RmlC-like_jellyroll"/>
</dbReference>
<dbReference type="SUPFAM" id="SSF46689">
    <property type="entry name" value="Homeodomain-like"/>
    <property type="match status" value="1"/>
</dbReference>
<keyword evidence="2" id="KW-0238">DNA-binding</keyword>
<proteinExistence type="predicted"/>
<protein>
    <submittedName>
        <fullName evidence="5">Helix-turn-helix transcriptional regulator</fullName>
    </submittedName>
</protein>
<dbReference type="InterPro" id="IPR037923">
    <property type="entry name" value="HTH-like"/>
</dbReference>
<dbReference type="InterPro" id="IPR050204">
    <property type="entry name" value="AraC_XylS_family_regulators"/>
</dbReference>
<dbReference type="Pfam" id="PF12833">
    <property type="entry name" value="HTH_18"/>
    <property type="match status" value="1"/>
</dbReference>
<dbReference type="PROSITE" id="PS01124">
    <property type="entry name" value="HTH_ARAC_FAMILY_2"/>
    <property type="match status" value="1"/>
</dbReference>
<dbReference type="GO" id="GO:0043565">
    <property type="term" value="F:sequence-specific DNA binding"/>
    <property type="evidence" value="ECO:0007669"/>
    <property type="project" value="InterPro"/>
</dbReference>
<dbReference type="InterPro" id="IPR018060">
    <property type="entry name" value="HTH_AraC"/>
</dbReference>
<keyword evidence="1" id="KW-0805">Transcription regulation</keyword>
<dbReference type="Gene3D" id="2.60.120.10">
    <property type="entry name" value="Jelly Rolls"/>
    <property type="match status" value="1"/>
</dbReference>
<evidence type="ECO:0000256" key="3">
    <source>
        <dbReference type="ARBA" id="ARBA00023163"/>
    </source>
</evidence>
<dbReference type="EMBL" id="JACJVO010000018">
    <property type="protein sequence ID" value="MBB6732180.1"/>
    <property type="molecule type" value="Genomic_DNA"/>
</dbReference>
<dbReference type="AlphaFoldDB" id="A0A7X0SNX1"/>
<gene>
    <name evidence="5" type="ORF">H7C18_14760</name>
</gene>
<comment type="caution">
    <text evidence="5">The sequence shown here is derived from an EMBL/GenBank/DDBJ whole genome shotgun (WGS) entry which is preliminary data.</text>
</comment>